<comment type="subcellular location">
    <subcellularLocation>
        <location evidence="2">Membrane</location>
        <topology evidence="2">Single-pass membrane protein</topology>
    </subcellularLocation>
</comment>
<organism evidence="16 17">
    <name type="scientific">Marasmius oreades</name>
    <name type="common">fairy-ring Marasmius</name>
    <dbReference type="NCBI Taxonomy" id="181124"/>
    <lineage>
        <taxon>Eukaryota</taxon>
        <taxon>Fungi</taxon>
        <taxon>Dikarya</taxon>
        <taxon>Basidiomycota</taxon>
        <taxon>Agaricomycotina</taxon>
        <taxon>Agaricomycetes</taxon>
        <taxon>Agaricomycetidae</taxon>
        <taxon>Agaricales</taxon>
        <taxon>Marasmiineae</taxon>
        <taxon>Marasmiaceae</taxon>
        <taxon>Marasmius</taxon>
    </lineage>
</organism>
<dbReference type="GeneID" id="66069778"/>
<keyword evidence="7 14" id="KW-0479">Metal-binding</keyword>
<dbReference type="InterPro" id="IPR001128">
    <property type="entry name" value="Cyt_P450"/>
</dbReference>
<dbReference type="PRINTS" id="PR00385">
    <property type="entry name" value="P450"/>
</dbReference>
<dbReference type="RefSeq" id="XP_043015267.1">
    <property type="nucleotide sequence ID" value="XM_043146564.1"/>
</dbReference>
<dbReference type="InterPro" id="IPR017972">
    <property type="entry name" value="Cyt_P450_CS"/>
</dbReference>
<accession>A0A9P7V222</accession>
<evidence type="ECO:0000256" key="10">
    <source>
        <dbReference type="ARBA" id="ARBA00023004"/>
    </source>
</evidence>
<comment type="cofactor">
    <cofactor evidence="1 14">
        <name>heme</name>
        <dbReference type="ChEBI" id="CHEBI:30413"/>
    </cofactor>
</comment>
<comment type="pathway">
    <text evidence="3">Secondary metabolite biosynthesis.</text>
</comment>
<keyword evidence="13" id="KW-0325">Glycoprotein</keyword>
<evidence type="ECO:0000256" key="12">
    <source>
        <dbReference type="ARBA" id="ARBA00023136"/>
    </source>
</evidence>
<dbReference type="KEGG" id="more:E1B28_000702"/>
<evidence type="ECO:0000256" key="15">
    <source>
        <dbReference type="RuleBase" id="RU000461"/>
    </source>
</evidence>
<dbReference type="InterPro" id="IPR036396">
    <property type="entry name" value="Cyt_P450_sf"/>
</dbReference>
<protein>
    <recommendedName>
        <fullName evidence="18">Cytochrome P450</fullName>
    </recommendedName>
</protein>
<keyword evidence="8" id="KW-1133">Transmembrane helix</keyword>
<feature type="binding site" description="axial binding residue" evidence="14">
    <location>
        <position position="480"/>
    </location>
    <ligand>
        <name>heme</name>
        <dbReference type="ChEBI" id="CHEBI:30413"/>
    </ligand>
    <ligandPart>
        <name>Fe</name>
        <dbReference type="ChEBI" id="CHEBI:18248"/>
    </ligandPart>
</feature>
<evidence type="ECO:0000256" key="3">
    <source>
        <dbReference type="ARBA" id="ARBA00005179"/>
    </source>
</evidence>
<evidence type="ECO:0000313" key="17">
    <source>
        <dbReference type="Proteomes" id="UP001049176"/>
    </source>
</evidence>
<dbReference type="SUPFAM" id="SSF48264">
    <property type="entry name" value="Cytochrome P450"/>
    <property type="match status" value="1"/>
</dbReference>
<keyword evidence="12" id="KW-0472">Membrane</keyword>
<keyword evidence="10 14" id="KW-0408">Iron</keyword>
<dbReference type="PANTHER" id="PTHR46300:SF2">
    <property type="entry name" value="CYTOCHROME P450 MONOOXYGENASE ALNH-RELATED"/>
    <property type="match status" value="1"/>
</dbReference>
<comment type="caution">
    <text evidence="16">The sequence shown here is derived from an EMBL/GenBank/DDBJ whole genome shotgun (WGS) entry which is preliminary data.</text>
</comment>
<dbReference type="GO" id="GO:0016705">
    <property type="term" value="F:oxidoreductase activity, acting on paired donors, with incorporation or reduction of molecular oxygen"/>
    <property type="evidence" value="ECO:0007669"/>
    <property type="project" value="InterPro"/>
</dbReference>
<name>A0A9P7V222_9AGAR</name>
<dbReference type="EMBL" id="CM032181">
    <property type="protein sequence ID" value="KAG7098797.1"/>
    <property type="molecule type" value="Genomic_DNA"/>
</dbReference>
<proteinExistence type="inferred from homology"/>
<keyword evidence="6" id="KW-0812">Transmembrane</keyword>
<evidence type="ECO:0000256" key="6">
    <source>
        <dbReference type="ARBA" id="ARBA00022692"/>
    </source>
</evidence>
<evidence type="ECO:0000313" key="16">
    <source>
        <dbReference type="EMBL" id="KAG7098797.1"/>
    </source>
</evidence>
<evidence type="ECO:0000256" key="14">
    <source>
        <dbReference type="PIRSR" id="PIRSR602401-1"/>
    </source>
</evidence>
<keyword evidence="17" id="KW-1185">Reference proteome</keyword>
<dbReference type="PRINTS" id="PR00463">
    <property type="entry name" value="EP450I"/>
</dbReference>
<dbReference type="Proteomes" id="UP001049176">
    <property type="component" value="Chromosome 1"/>
</dbReference>
<dbReference type="AlphaFoldDB" id="A0A9P7V222"/>
<dbReference type="Gene3D" id="1.10.630.10">
    <property type="entry name" value="Cytochrome P450"/>
    <property type="match status" value="1"/>
</dbReference>
<dbReference type="InterPro" id="IPR050364">
    <property type="entry name" value="Cytochrome_P450_fung"/>
</dbReference>
<keyword evidence="9 15" id="KW-0560">Oxidoreductase</keyword>
<evidence type="ECO:0000256" key="13">
    <source>
        <dbReference type="ARBA" id="ARBA00023180"/>
    </source>
</evidence>
<evidence type="ECO:0000256" key="9">
    <source>
        <dbReference type="ARBA" id="ARBA00023002"/>
    </source>
</evidence>
<evidence type="ECO:0000256" key="7">
    <source>
        <dbReference type="ARBA" id="ARBA00022723"/>
    </source>
</evidence>
<dbReference type="InterPro" id="IPR002401">
    <property type="entry name" value="Cyt_P450_E_grp-I"/>
</dbReference>
<evidence type="ECO:0000256" key="2">
    <source>
        <dbReference type="ARBA" id="ARBA00004167"/>
    </source>
</evidence>
<reference evidence="16" key="1">
    <citation type="journal article" date="2021" name="Genome Biol. Evol.">
        <title>The assembled and annotated genome of the fairy-ring fungus Marasmius oreades.</title>
        <authorList>
            <person name="Hiltunen M."/>
            <person name="Ament-Velasquez S.L."/>
            <person name="Johannesson H."/>
        </authorList>
    </citation>
    <scope>NUCLEOTIDE SEQUENCE</scope>
    <source>
        <strain evidence="16">03SP1</strain>
    </source>
</reference>
<dbReference type="PANTHER" id="PTHR46300">
    <property type="entry name" value="P450, PUTATIVE (EUROFUNG)-RELATED-RELATED"/>
    <property type="match status" value="1"/>
</dbReference>
<dbReference type="GO" id="GO:0004497">
    <property type="term" value="F:monooxygenase activity"/>
    <property type="evidence" value="ECO:0007669"/>
    <property type="project" value="UniProtKB-KW"/>
</dbReference>
<evidence type="ECO:0000256" key="8">
    <source>
        <dbReference type="ARBA" id="ARBA00022989"/>
    </source>
</evidence>
<keyword evidence="11 15" id="KW-0503">Monooxygenase</keyword>
<sequence length="573" mass="65581">MLAKGRATPMVIIFIAISFTLVVVVHHVHLSIADRKLPPGPRRLPIVGNLLHVPTLRPYPQFRKWARQYGPIFSLRLGPQTMIVLNSAEVAHEILDNRARKYSSRAPPHVAHDIMSDGQRLVFLPYDKEWKAAKKSMQALFTTAKIREMRRTQELESRVLLYDLLCHRQQSLSADFTEFVGDGVPDRHWFAIIRRYTTSVVMTATYGNRVNRVVDNPHLHKIYDVLANFAHVGQPGNYLADAFPIFRKLPDWLAPWRVAARKMHEWEMELWGGLLQRCKNELRAGKEHVTNYVSTYLRQRIDSTGIEDAPGKGILPNGHLTDKLLAYTAGTILEAGSDTTASTMQSFILFMVTHPYVLRTLREEIDRVVGQSRMPGFEDEGNLPYLVACIKETLRRRPPTIMGIPHSSDEEDYYDGYLIPKNSTVVGNVWAIHMDPVAYPNPFAYDPERFLDDARCNKWNSGPDHKDRDHFVFGWGRRFCVGQNVAQDSLFLVLARIIWAFDLQVPRDPTSGNPLVPDINDEEATFTTGFVSVPKIYPVAFVPRTEEKAKMIIKSFEQAQEEWEILGLDRDQR</sequence>
<evidence type="ECO:0000256" key="5">
    <source>
        <dbReference type="ARBA" id="ARBA00022617"/>
    </source>
</evidence>
<evidence type="ECO:0008006" key="18">
    <source>
        <dbReference type="Google" id="ProtNLM"/>
    </source>
</evidence>
<keyword evidence="5 14" id="KW-0349">Heme</keyword>
<dbReference type="GO" id="GO:0005506">
    <property type="term" value="F:iron ion binding"/>
    <property type="evidence" value="ECO:0007669"/>
    <property type="project" value="InterPro"/>
</dbReference>
<dbReference type="PROSITE" id="PS00086">
    <property type="entry name" value="CYTOCHROME_P450"/>
    <property type="match status" value="1"/>
</dbReference>
<comment type="similarity">
    <text evidence="4 15">Belongs to the cytochrome P450 family.</text>
</comment>
<dbReference type="GO" id="GO:0020037">
    <property type="term" value="F:heme binding"/>
    <property type="evidence" value="ECO:0007669"/>
    <property type="project" value="InterPro"/>
</dbReference>
<evidence type="ECO:0000256" key="11">
    <source>
        <dbReference type="ARBA" id="ARBA00023033"/>
    </source>
</evidence>
<dbReference type="OrthoDB" id="1470350at2759"/>
<dbReference type="GO" id="GO:0016020">
    <property type="term" value="C:membrane"/>
    <property type="evidence" value="ECO:0007669"/>
    <property type="project" value="UniProtKB-SubCell"/>
</dbReference>
<evidence type="ECO:0000256" key="4">
    <source>
        <dbReference type="ARBA" id="ARBA00010617"/>
    </source>
</evidence>
<gene>
    <name evidence="16" type="ORF">E1B28_000702</name>
</gene>
<evidence type="ECO:0000256" key="1">
    <source>
        <dbReference type="ARBA" id="ARBA00001971"/>
    </source>
</evidence>
<dbReference type="CDD" id="cd11065">
    <property type="entry name" value="CYP64-like"/>
    <property type="match status" value="1"/>
</dbReference>
<dbReference type="Pfam" id="PF00067">
    <property type="entry name" value="p450"/>
    <property type="match status" value="1"/>
</dbReference>